<evidence type="ECO:0000313" key="5">
    <source>
        <dbReference type="Proteomes" id="UP000199656"/>
    </source>
</evidence>
<dbReference type="Pfam" id="PF13026">
    <property type="entry name" value="DUF3887"/>
    <property type="match status" value="1"/>
</dbReference>
<evidence type="ECO:0000259" key="2">
    <source>
        <dbReference type="Pfam" id="PF12146"/>
    </source>
</evidence>
<keyword evidence="1" id="KW-0732">Signal</keyword>
<dbReference type="OrthoDB" id="9809549at2"/>
<feature type="chain" id="PRO_5011570153" description="Alpha/beta fold hydrolase" evidence="1">
    <location>
        <begin position="20"/>
        <end position="416"/>
    </location>
</feature>
<dbReference type="Gene3D" id="3.10.450.590">
    <property type="match status" value="1"/>
</dbReference>
<name>A0A1H4CI42_9BACT</name>
<evidence type="ECO:0000259" key="3">
    <source>
        <dbReference type="Pfam" id="PF13026"/>
    </source>
</evidence>
<feature type="domain" description="DUF3887" evidence="3">
    <location>
        <begin position="26"/>
        <end position="115"/>
    </location>
</feature>
<dbReference type="AlphaFoldDB" id="A0A1H4CI42"/>
<dbReference type="SUPFAM" id="SSF53474">
    <property type="entry name" value="alpha/beta-Hydrolases"/>
    <property type="match status" value="1"/>
</dbReference>
<evidence type="ECO:0008006" key="6">
    <source>
        <dbReference type="Google" id="ProtNLM"/>
    </source>
</evidence>
<keyword evidence="5" id="KW-1185">Reference proteome</keyword>
<sequence length="416" mass="45873">MKKTSLLLVLVISFTTLFARQKDTVATRFFDHISKQQWTSAINMMDATMRQNISAQQLETIWGQLQQQYGKWKSFDKNEVTNVQGYKVVLATNTFDRARIVFRLALDKENKIAGFFVDGVTPNAPKLKEGESSDSVKTEGGTLYGTLMAPPGGASCPVMLILVGSGPIDRDGDNSIVRAWDRKTYALLAESLAAQGIATLRYDKRWIGQSQPFSKPHSQITFSDYKQDAGAWIKHLRNNKRFSKVGVLGHSEGGVIGIMLASAEPLDKLVLLATPAESVDKIVTEQLKSRLPDSLLQTVPAMFRQLAAGGRPEVPQVLQWLFNDSNFAIWRSAMEVTPCDLLAKVQHTPVLIINGTADVQVPGRQAEMLHECLPSSELVLLKDVTHMLRPSQAPHGSDPNPLDPNILPAVAAFVKK</sequence>
<dbReference type="InterPro" id="IPR022742">
    <property type="entry name" value="Hydrolase_4"/>
</dbReference>
<dbReference type="STRING" id="408074.SAMN05660909_02650"/>
<dbReference type="PANTHER" id="PTHR43265:SF1">
    <property type="entry name" value="ESTERASE ESTD"/>
    <property type="match status" value="1"/>
</dbReference>
<dbReference type="InterPro" id="IPR024981">
    <property type="entry name" value="DUF3887"/>
</dbReference>
<evidence type="ECO:0000256" key="1">
    <source>
        <dbReference type="SAM" id="SignalP"/>
    </source>
</evidence>
<dbReference type="Gene3D" id="3.40.50.1820">
    <property type="entry name" value="alpha/beta hydrolase"/>
    <property type="match status" value="1"/>
</dbReference>
<dbReference type="EMBL" id="FNRL01000010">
    <property type="protein sequence ID" value="SEA60008.1"/>
    <property type="molecule type" value="Genomic_DNA"/>
</dbReference>
<feature type="signal peptide" evidence="1">
    <location>
        <begin position="1"/>
        <end position="19"/>
    </location>
</feature>
<dbReference type="RefSeq" id="WP_089762295.1">
    <property type="nucleotide sequence ID" value="NZ_BKAT01000007.1"/>
</dbReference>
<dbReference type="Pfam" id="PF12146">
    <property type="entry name" value="Hydrolase_4"/>
    <property type="match status" value="1"/>
</dbReference>
<dbReference type="InterPro" id="IPR053145">
    <property type="entry name" value="AB_hydrolase_Est10"/>
</dbReference>
<dbReference type="InterPro" id="IPR029058">
    <property type="entry name" value="AB_hydrolase_fold"/>
</dbReference>
<organism evidence="4 5">
    <name type="scientific">Chitinophaga terrae</name>
    <name type="common">ex Kim and Jung 2007</name>
    <dbReference type="NCBI Taxonomy" id="408074"/>
    <lineage>
        <taxon>Bacteria</taxon>
        <taxon>Pseudomonadati</taxon>
        <taxon>Bacteroidota</taxon>
        <taxon>Chitinophagia</taxon>
        <taxon>Chitinophagales</taxon>
        <taxon>Chitinophagaceae</taxon>
        <taxon>Chitinophaga</taxon>
    </lineage>
</organism>
<dbReference type="GO" id="GO:0052689">
    <property type="term" value="F:carboxylic ester hydrolase activity"/>
    <property type="evidence" value="ECO:0007669"/>
    <property type="project" value="TreeGrafter"/>
</dbReference>
<evidence type="ECO:0000313" key="4">
    <source>
        <dbReference type="EMBL" id="SEA60008.1"/>
    </source>
</evidence>
<proteinExistence type="predicted"/>
<dbReference type="Proteomes" id="UP000199656">
    <property type="component" value="Unassembled WGS sequence"/>
</dbReference>
<dbReference type="PANTHER" id="PTHR43265">
    <property type="entry name" value="ESTERASE ESTD"/>
    <property type="match status" value="1"/>
</dbReference>
<feature type="domain" description="Serine aminopeptidase S33" evidence="2">
    <location>
        <begin position="183"/>
        <end position="388"/>
    </location>
</feature>
<accession>A0A1H4CI42</accession>
<protein>
    <recommendedName>
        <fullName evidence="6">Alpha/beta fold hydrolase</fullName>
    </recommendedName>
</protein>
<reference evidence="5" key="1">
    <citation type="submission" date="2016-10" db="EMBL/GenBank/DDBJ databases">
        <authorList>
            <person name="Varghese N."/>
            <person name="Submissions S."/>
        </authorList>
    </citation>
    <scope>NUCLEOTIDE SEQUENCE [LARGE SCALE GENOMIC DNA]</scope>
    <source>
        <strain evidence="5">DSM 23920</strain>
    </source>
</reference>
<gene>
    <name evidence="4" type="ORF">SAMN05660909_02650</name>
</gene>